<keyword evidence="3" id="KW-1185">Reference proteome</keyword>
<evidence type="ECO:0000313" key="2">
    <source>
        <dbReference type="EMBL" id="SIS55659.1"/>
    </source>
</evidence>
<organism evidence="2 3">
    <name type="scientific">Alicyclobacillus vulcanalis</name>
    <dbReference type="NCBI Taxonomy" id="252246"/>
    <lineage>
        <taxon>Bacteria</taxon>
        <taxon>Bacillati</taxon>
        <taxon>Bacillota</taxon>
        <taxon>Bacilli</taxon>
        <taxon>Bacillales</taxon>
        <taxon>Alicyclobacillaceae</taxon>
        <taxon>Alicyclobacillus</taxon>
    </lineage>
</organism>
<name>A0A1N7K238_9BACL</name>
<evidence type="ECO:0000256" key="1">
    <source>
        <dbReference type="SAM" id="Phobius"/>
    </source>
</evidence>
<reference evidence="3" key="1">
    <citation type="submission" date="2017-01" db="EMBL/GenBank/DDBJ databases">
        <authorList>
            <person name="Varghese N."/>
            <person name="Submissions S."/>
        </authorList>
    </citation>
    <scope>NUCLEOTIDE SEQUENCE [LARGE SCALE GENOMIC DNA]</scope>
    <source>
        <strain evidence="3">DSM 16176</strain>
    </source>
</reference>
<feature type="transmembrane region" description="Helical" evidence="1">
    <location>
        <begin position="12"/>
        <end position="30"/>
    </location>
</feature>
<dbReference type="EMBL" id="FTOO01000001">
    <property type="protein sequence ID" value="SIS55659.1"/>
    <property type="molecule type" value="Genomic_DNA"/>
</dbReference>
<keyword evidence="1" id="KW-0472">Membrane</keyword>
<dbReference type="Proteomes" id="UP000186156">
    <property type="component" value="Unassembled WGS sequence"/>
</dbReference>
<evidence type="ECO:0000313" key="3">
    <source>
        <dbReference type="Proteomes" id="UP000186156"/>
    </source>
</evidence>
<gene>
    <name evidence="2" type="ORF">SAMN05421799_101307</name>
</gene>
<keyword evidence="1" id="KW-1133">Transmembrane helix</keyword>
<sequence>MMDPLHGNLDPIATILACLVLAVGLVAWTSRRS</sequence>
<proteinExistence type="predicted"/>
<keyword evidence="1" id="KW-0812">Transmembrane</keyword>
<dbReference type="AlphaFoldDB" id="A0A1N7K238"/>
<accession>A0A1N7K238</accession>
<protein>
    <submittedName>
        <fullName evidence="2">Uncharacterized protein</fullName>
    </submittedName>
</protein>